<dbReference type="PANTHER" id="PTHR46173:SF1">
    <property type="entry name" value="CCA TRNA NUCLEOTIDYLTRANSFERASE 1, MITOCHONDRIAL"/>
    <property type="match status" value="1"/>
</dbReference>
<dbReference type="GO" id="GO:0008033">
    <property type="term" value="P:tRNA processing"/>
    <property type="evidence" value="ECO:0007669"/>
    <property type="project" value="UniProtKB-KW"/>
</dbReference>
<dbReference type="GO" id="GO:0016779">
    <property type="term" value="F:nucleotidyltransferase activity"/>
    <property type="evidence" value="ECO:0007669"/>
    <property type="project" value="UniProtKB-KW"/>
</dbReference>
<sequence>MKIPEKLEIFSKLFFDSFQTPLYIVGGFVRDNIIGIENKDIDLCSSITPDILKDFLIQNRINFYAPGEKFGTVIIRFEGLEFEHTTLRCDIKTDGRHAKVEYINSLEEDSKRRDLTVNAIYYDIQNKKLLDPQNGVRDLKDQKARFIGDTKKRIQEDYLRIPRYFRFSDLYDLKRDEKDVNIIKENSSGYECVSVERSVNEILTWLKKGVKDYKTFLEMVTLLSPVDRFCKYLKLLYDTRQNHPMHDRENVLFHTLDLIDHFNNNYKNREDREYYILLFHDYYKPYTITTDEDDITHFYGHDNPNSRVEKELKKLRIPKATISDIRFFIKAHLRINMYINGNITKKNDIFPIIYDMYDMAGKHFLNTFKRLRRLFEVETSIKGNKVMTLEDLENEIQLFLGILKEIDIKKIAQNTHERSLIRSSIRKALKTRFISL</sequence>
<dbReference type="Gene3D" id="1.10.3090.10">
    <property type="entry name" value="cca-adding enzyme, domain 2"/>
    <property type="match status" value="1"/>
</dbReference>
<dbReference type="InterPro" id="IPR050264">
    <property type="entry name" value="Bact_CCA-adding_enz_type3_sf"/>
</dbReference>
<name>A0A2N5ZF92_MUIH1</name>
<dbReference type="SUPFAM" id="SSF81301">
    <property type="entry name" value="Nucleotidyltransferase"/>
    <property type="match status" value="1"/>
</dbReference>
<dbReference type="InterPro" id="IPR043519">
    <property type="entry name" value="NT_sf"/>
</dbReference>
<keyword evidence="2 7" id="KW-0808">Transferase</keyword>
<dbReference type="PANTHER" id="PTHR46173">
    <property type="entry name" value="CCA TRNA NUCLEOTIDYLTRANSFERASE 1, MITOCHONDRIAL"/>
    <property type="match status" value="1"/>
</dbReference>
<accession>A0A2N5ZF92</accession>
<dbReference type="SUPFAM" id="SSF81891">
    <property type="entry name" value="Poly A polymerase C-terminal region-like"/>
    <property type="match status" value="1"/>
</dbReference>
<comment type="cofactor">
    <cofactor evidence="1">
        <name>Mg(2+)</name>
        <dbReference type="ChEBI" id="CHEBI:18420"/>
    </cofactor>
</comment>
<evidence type="ECO:0000313" key="9">
    <source>
        <dbReference type="EMBL" id="PLX17348.1"/>
    </source>
</evidence>
<protein>
    <recommendedName>
        <fullName evidence="8">Poly A polymerase head domain-containing protein</fullName>
    </recommendedName>
</protein>
<keyword evidence="3" id="KW-0819">tRNA processing</keyword>
<gene>
    <name evidence="9" type="ORF">C0601_07855</name>
</gene>
<dbReference type="Proteomes" id="UP000234857">
    <property type="component" value="Unassembled WGS sequence"/>
</dbReference>
<keyword evidence="6" id="KW-0460">Magnesium</keyword>
<evidence type="ECO:0000256" key="4">
    <source>
        <dbReference type="ARBA" id="ARBA00022695"/>
    </source>
</evidence>
<comment type="similarity">
    <text evidence="7">Belongs to the tRNA nucleotidyltransferase/poly(A) polymerase family.</text>
</comment>
<dbReference type="CDD" id="cd05398">
    <property type="entry name" value="NT_ClassII-CCAase"/>
    <property type="match status" value="1"/>
</dbReference>
<dbReference type="GO" id="GO:0000049">
    <property type="term" value="F:tRNA binding"/>
    <property type="evidence" value="ECO:0007669"/>
    <property type="project" value="TreeGrafter"/>
</dbReference>
<dbReference type="InterPro" id="IPR002646">
    <property type="entry name" value="PolA_pol_head_dom"/>
</dbReference>
<evidence type="ECO:0000259" key="8">
    <source>
        <dbReference type="Pfam" id="PF01743"/>
    </source>
</evidence>
<keyword evidence="7" id="KW-0694">RNA-binding</keyword>
<feature type="domain" description="Poly A polymerase head" evidence="8">
    <location>
        <begin position="22"/>
        <end position="143"/>
    </location>
</feature>
<dbReference type="GO" id="GO:0046872">
    <property type="term" value="F:metal ion binding"/>
    <property type="evidence" value="ECO:0007669"/>
    <property type="project" value="UniProtKB-KW"/>
</dbReference>
<dbReference type="Gene3D" id="3.30.460.10">
    <property type="entry name" value="Beta Polymerase, domain 2"/>
    <property type="match status" value="1"/>
</dbReference>
<evidence type="ECO:0000256" key="6">
    <source>
        <dbReference type="ARBA" id="ARBA00022842"/>
    </source>
</evidence>
<keyword evidence="4" id="KW-0548">Nucleotidyltransferase</keyword>
<evidence type="ECO:0000256" key="5">
    <source>
        <dbReference type="ARBA" id="ARBA00022723"/>
    </source>
</evidence>
<evidence type="ECO:0000256" key="3">
    <source>
        <dbReference type="ARBA" id="ARBA00022694"/>
    </source>
</evidence>
<evidence type="ECO:0000313" key="10">
    <source>
        <dbReference type="Proteomes" id="UP000234857"/>
    </source>
</evidence>
<dbReference type="AlphaFoldDB" id="A0A2N5ZF92"/>
<evidence type="ECO:0000256" key="1">
    <source>
        <dbReference type="ARBA" id="ARBA00001946"/>
    </source>
</evidence>
<proteinExistence type="inferred from homology"/>
<evidence type="ECO:0000256" key="2">
    <source>
        <dbReference type="ARBA" id="ARBA00022679"/>
    </source>
</evidence>
<reference evidence="9 10" key="1">
    <citation type="submission" date="2017-11" db="EMBL/GenBank/DDBJ databases">
        <title>Genome-resolved metagenomics identifies genetic mobility, metabolic interactions, and unexpected diversity in perchlorate-reducing communities.</title>
        <authorList>
            <person name="Barnum T.P."/>
            <person name="Figueroa I.A."/>
            <person name="Carlstrom C.I."/>
            <person name="Lucas L.N."/>
            <person name="Engelbrektson A.L."/>
            <person name="Coates J.D."/>
        </authorList>
    </citation>
    <scope>NUCLEOTIDE SEQUENCE [LARGE SCALE GENOMIC DNA]</scope>
    <source>
        <strain evidence="9">BM706</strain>
    </source>
</reference>
<evidence type="ECO:0000256" key="7">
    <source>
        <dbReference type="RuleBase" id="RU003953"/>
    </source>
</evidence>
<dbReference type="Pfam" id="PF01743">
    <property type="entry name" value="PolyA_pol"/>
    <property type="match status" value="1"/>
</dbReference>
<dbReference type="EMBL" id="PKTG01000089">
    <property type="protein sequence ID" value="PLX17348.1"/>
    <property type="molecule type" value="Genomic_DNA"/>
</dbReference>
<keyword evidence="5" id="KW-0479">Metal-binding</keyword>
<comment type="caution">
    <text evidence="9">The sequence shown here is derived from an EMBL/GenBank/DDBJ whole genome shotgun (WGS) entry which is preliminary data.</text>
</comment>
<organism evidence="9 10">
    <name type="scientific">Muiribacterium halophilum</name>
    <dbReference type="NCBI Taxonomy" id="2053465"/>
    <lineage>
        <taxon>Bacteria</taxon>
        <taxon>Candidatus Muiribacteriota</taxon>
        <taxon>Candidatus Muiribacteriia</taxon>
        <taxon>Candidatus Muiribacteriales</taxon>
        <taxon>Candidatus Muiribacteriaceae</taxon>
        <taxon>Candidatus Muiribacterium</taxon>
    </lineage>
</organism>